<dbReference type="PROSITE" id="PS50995">
    <property type="entry name" value="HTH_MARR_2"/>
    <property type="match status" value="1"/>
</dbReference>
<keyword evidence="1" id="KW-0805">Transcription regulation</keyword>
<dbReference type="GO" id="GO:0003677">
    <property type="term" value="F:DNA binding"/>
    <property type="evidence" value="ECO:0007669"/>
    <property type="project" value="UniProtKB-KW"/>
</dbReference>
<proteinExistence type="predicted"/>
<dbReference type="AlphaFoldDB" id="A0AAE2ZR60"/>
<dbReference type="PANTHER" id="PTHR42756:SF1">
    <property type="entry name" value="TRANSCRIPTIONAL REPRESSOR OF EMRAB OPERON"/>
    <property type="match status" value="1"/>
</dbReference>
<protein>
    <submittedName>
        <fullName evidence="5">MarR family transcriptional regulator</fullName>
    </submittedName>
</protein>
<dbReference type="Pfam" id="PF12802">
    <property type="entry name" value="MarR_2"/>
    <property type="match status" value="1"/>
</dbReference>
<keyword evidence="6" id="KW-1185">Reference proteome</keyword>
<sequence length="165" mass="18607">MKQTDAKAGDEKSDGEIGQADLLGLIGYNMKRAYMLFYQDLKQNLAEFDLRQRTFSVLSLVIENPNISQIEVARTLGIERSGTVVIVDELEERGLVVRERAPGDRRAYALAVTDAGKALYRKAIKRIADHEDRILSDLSQSDRKDLMALLRRIHMVDKGGKQSED</sequence>
<reference evidence="5" key="1">
    <citation type="submission" date="2021-08" db="EMBL/GenBank/DDBJ databases">
        <title>Hoeflea bacterium WL0058 sp. nov., isolated from the sediment.</title>
        <authorList>
            <person name="Wang L."/>
            <person name="Zhang D."/>
        </authorList>
    </citation>
    <scope>NUCLEOTIDE SEQUENCE</scope>
    <source>
        <strain evidence="5">WL0058</strain>
    </source>
</reference>
<name>A0AAE2ZR60_9HYPH</name>
<dbReference type="PANTHER" id="PTHR42756">
    <property type="entry name" value="TRANSCRIPTIONAL REGULATOR, MARR"/>
    <property type="match status" value="1"/>
</dbReference>
<evidence type="ECO:0000256" key="3">
    <source>
        <dbReference type="ARBA" id="ARBA00023163"/>
    </source>
</evidence>
<dbReference type="RefSeq" id="WP_220230050.1">
    <property type="nucleotide sequence ID" value="NZ_JAICBX010000004.1"/>
</dbReference>
<evidence type="ECO:0000256" key="1">
    <source>
        <dbReference type="ARBA" id="ARBA00023015"/>
    </source>
</evidence>
<evidence type="ECO:0000313" key="5">
    <source>
        <dbReference type="EMBL" id="MBW8639312.1"/>
    </source>
</evidence>
<keyword evidence="3" id="KW-0804">Transcription</keyword>
<feature type="domain" description="HTH marR-type" evidence="4">
    <location>
        <begin position="19"/>
        <end position="155"/>
    </location>
</feature>
<dbReference type="GO" id="GO:0003700">
    <property type="term" value="F:DNA-binding transcription factor activity"/>
    <property type="evidence" value="ECO:0007669"/>
    <property type="project" value="InterPro"/>
</dbReference>
<dbReference type="InterPro" id="IPR036390">
    <property type="entry name" value="WH_DNA-bd_sf"/>
</dbReference>
<dbReference type="Gene3D" id="1.10.10.10">
    <property type="entry name" value="Winged helix-like DNA-binding domain superfamily/Winged helix DNA-binding domain"/>
    <property type="match status" value="1"/>
</dbReference>
<dbReference type="InterPro" id="IPR036388">
    <property type="entry name" value="WH-like_DNA-bd_sf"/>
</dbReference>
<dbReference type="PRINTS" id="PR00598">
    <property type="entry name" value="HTHMARR"/>
</dbReference>
<evidence type="ECO:0000259" key="4">
    <source>
        <dbReference type="PROSITE" id="PS50995"/>
    </source>
</evidence>
<organism evidence="5 6">
    <name type="scientific">Flavimaribacter sediminis</name>
    <dbReference type="NCBI Taxonomy" id="2865987"/>
    <lineage>
        <taxon>Bacteria</taxon>
        <taxon>Pseudomonadati</taxon>
        <taxon>Pseudomonadota</taxon>
        <taxon>Alphaproteobacteria</taxon>
        <taxon>Hyphomicrobiales</taxon>
        <taxon>Rhizobiaceae</taxon>
        <taxon>Flavimaribacter</taxon>
    </lineage>
</organism>
<evidence type="ECO:0000256" key="2">
    <source>
        <dbReference type="ARBA" id="ARBA00023125"/>
    </source>
</evidence>
<dbReference type="InterPro" id="IPR000835">
    <property type="entry name" value="HTH_MarR-typ"/>
</dbReference>
<dbReference type="SUPFAM" id="SSF46785">
    <property type="entry name" value="Winged helix' DNA-binding domain"/>
    <property type="match status" value="1"/>
</dbReference>
<evidence type="ECO:0000313" key="6">
    <source>
        <dbReference type="Proteomes" id="UP001196509"/>
    </source>
</evidence>
<keyword evidence="2" id="KW-0238">DNA-binding</keyword>
<comment type="caution">
    <text evidence="5">The sequence shown here is derived from an EMBL/GenBank/DDBJ whole genome shotgun (WGS) entry which is preliminary data.</text>
</comment>
<dbReference type="EMBL" id="JAICBX010000004">
    <property type="protein sequence ID" value="MBW8639312.1"/>
    <property type="molecule type" value="Genomic_DNA"/>
</dbReference>
<accession>A0AAE2ZR60</accession>
<dbReference type="SMART" id="SM00347">
    <property type="entry name" value="HTH_MARR"/>
    <property type="match status" value="1"/>
</dbReference>
<gene>
    <name evidence="5" type="ORF">K1W69_19110</name>
</gene>
<dbReference type="Proteomes" id="UP001196509">
    <property type="component" value="Unassembled WGS sequence"/>
</dbReference>